<feature type="region of interest" description="Disordered" evidence="15">
    <location>
        <begin position="15"/>
        <end position="104"/>
    </location>
</feature>
<evidence type="ECO:0000256" key="10">
    <source>
        <dbReference type="ARBA" id="ARBA00022833"/>
    </source>
</evidence>
<dbReference type="PROSITE" id="PS50089">
    <property type="entry name" value="ZF_RING_2"/>
    <property type="match status" value="1"/>
</dbReference>
<dbReference type="InterPro" id="IPR027417">
    <property type="entry name" value="P-loop_NTPase"/>
</dbReference>
<dbReference type="InterPro" id="IPR001841">
    <property type="entry name" value="Znf_RING"/>
</dbReference>
<dbReference type="PROSITE" id="PS00518">
    <property type="entry name" value="ZF_RING_1"/>
    <property type="match status" value="1"/>
</dbReference>
<comment type="subcellular location">
    <subcellularLocation>
        <location evidence="1">Nucleus</location>
    </subcellularLocation>
</comment>
<dbReference type="RefSeq" id="XP_062875760.1">
    <property type="nucleotide sequence ID" value="XM_063019690.1"/>
</dbReference>
<evidence type="ECO:0000256" key="3">
    <source>
        <dbReference type="ARBA" id="ARBA00013412"/>
    </source>
</evidence>
<dbReference type="SMART" id="SM00184">
    <property type="entry name" value="RING"/>
    <property type="match status" value="1"/>
</dbReference>
<dbReference type="InterPro" id="IPR018957">
    <property type="entry name" value="Znf_C3HC4_RING-type"/>
</dbReference>
<feature type="compositionally biased region" description="Polar residues" evidence="15">
    <location>
        <begin position="73"/>
        <end position="104"/>
    </location>
</feature>
<dbReference type="SUPFAM" id="SSF52540">
    <property type="entry name" value="P-loop containing nucleoside triphosphate hydrolases"/>
    <property type="match status" value="2"/>
</dbReference>
<dbReference type="Gene3D" id="3.40.50.300">
    <property type="entry name" value="P-loop containing nucleotide triphosphate hydrolases"/>
    <property type="match status" value="1"/>
</dbReference>
<keyword evidence="6" id="KW-0227">DNA damage</keyword>
<keyword evidence="20" id="KW-1185">Reference proteome</keyword>
<organism evidence="19 20">
    <name type="scientific">Australozyma saopauloensis</name>
    <dbReference type="NCBI Taxonomy" id="291208"/>
    <lineage>
        <taxon>Eukaryota</taxon>
        <taxon>Fungi</taxon>
        <taxon>Dikarya</taxon>
        <taxon>Ascomycota</taxon>
        <taxon>Saccharomycotina</taxon>
        <taxon>Pichiomycetes</taxon>
        <taxon>Metschnikowiaceae</taxon>
        <taxon>Australozyma</taxon>
    </lineage>
</organism>
<keyword evidence="13" id="KW-0539">Nucleus</keyword>
<evidence type="ECO:0000256" key="6">
    <source>
        <dbReference type="ARBA" id="ARBA00022763"/>
    </source>
</evidence>
<dbReference type="SMART" id="SM00490">
    <property type="entry name" value="HELICc"/>
    <property type="match status" value="1"/>
</dbReference>
<evidence type="ECO:0000313" key="20">
    <source>
        <dbReference type="Proteomes" id="UP001338582"/>
    </source>
</evidence>
<dbReference type="GO" id="GO:0005524">
    <property type="term" value="F:ATP binding"/>
    <property type="evidence" value="ECO:0007669"/>
    <property type="project" value="UniProtKB-KW"/>
</dbReference>
<dbReference type="GO" id="GO:0008270">
    <property type="term" value="F:zinc ion binding"/>
    <property type="evidence" value="ECO:0007669"/>
    <property type="project" value="UniProtKB-KW"/>
</dbReference>
<dbReference type="GO" id="GO:0006281">
    <property type="term" value="P:DNA repair"/>
    <property type="evidence" value="ECO:0007669"/>
    <property type="project" value="UniProtKB-KW"/>
</dbReference>
<dbReference type="InterPro" id="IPR014905">
    <property type="entry name" value="HIRAN"/>
</dbReference>
<reference evidence="19 20" key="1">
    <citation type="submission" date="2023-10" db="EMBL/GenBank/DDBJ databases">
        <title>Draft Genome Sequence of Candida saopaulonensis from a very Premature Infant with Sepsis.</title>
        <authorList>
            <person name="Ning Y."/>
            <person name="Dai R."/>
            <person name="Xiao M."/>
            <person name="Xu Y."/>
            <person name="Yan Q."/>
            <person name="Zhang L."/>
        </authorList>
    </citation>
    <scope>NUCLEOTIDE SEQUENCE [LARGE SCALE GENOMIC DNA]</scope>
    <source>
        <strain evidence="19 20">19XY460</strain>
    </source>
</reference>
<dbReference type="EMBL" id="CP138894">
    <property type="protein sequence ID" value="WPK23373.1"/>
    <property type="molecule type" value="Genomic_DNA"/>
</dbReference>
<evidence type="ECO:0000313" key="19">
    <source>
        <dbReference type="EMBL" id="WPK23373.1"/>
    </source>
</evidence>
<dbReference type="InterPro" id="IPR001650">
    <property type="entry name" value="Helicase_C-like"/>
</dbReference>
<evidence type="ECO:0000256" key="14">
    <source>
        <dbReference type="PROSITE-ProRule" id="PRU00175"/>
    </source>
</evidence>
<dbReference type="InterPro" id="IPR049730">
    <property type="entry name" value="SNF2/RAD54-like_C"/>
</dbReference>
<dbReference type="Pfam" id="PF00097">
    <property type="entry name" value="zf-C3HC4"/>
    <property type="match status" value="1"/>
</dbReference>
<keyword evidence="8" id="KW-0378">Hydrolase</keyword>
<evidence type="ECO:0000256" key="7">
    <source>
        <dbReference type="ARBA" id="ARBA00022771"/>
    </source>
</evidence>
<dbReference type="GO" id="GO:0004386">
    <property type="term" value="F:helicase activity"/>
    <property type="evidence" value="ECO:0007669"/>
    <property type="project" value="UniProtKB-KW"/>
</dbReference>
<dbReference type="Gene3D" id="3.30.40.10">
    <property type="entry name" value="Zinc/RING finger domain, C3HC4 (zinc finger)"/>
    <property type="match status" value="1"/>
</dbReference>
<dbReference type="InterPro" id="IPR038718">
    <property type="entry name" value="SNF2-like_sf"/>
</dbReference>
<evidence type="ECO:0000259" key="17">
    <source>
        <dbReference type="PROSITE" id="PS51192"/>
    </source>
</evidence>
<feature type="region of interest" description="Disordered" evidence="15">
    <location>
        <begin position="397"/>
        <end position="422"/>
    </location>
</feature>
<evidence type="ECO:0000256" key="4">
    <source>
        <dbReference type="ARBA" id="ARBA00022723"/>
    </source>
</evidence>
<keyword evidence="5" id="KW-0547">Nucleotide-binding</keyword>
<dbReference type="PANTHER" id="PTHR45626">
    <property type="entry name" value="TRANSCRIPTION TERMINATION FACTOR 2-RELATED"/>
    <property type="match status" value="1"/>
</dbReference>
<dbReference type="GO" id="GO:0008094">
    <property type="term" value="F:ATP-dependent activity, acting on DNA"/>
    <property type="evidence" value="ECO:0007669"/>
    <property type="project" value="TreeGrafter"/>
</dbReference>
<dbReference type="Proteomes" id="UP001338582">
    <property type="component" value="Chromosome 1"/>
</dbReference>
<dbReference type="Pfam" id="PF00271">
    <property type="entry name" value="Helicase_C"/>
    <property type="match status" value="1"/>
</dbReference>
<proteinExistence type="inferred from homology"/>
<evidence type="ECO:0000256" key="9">
    <source>
        <dbReference type="ARBA" id="ARBA00022806"/>
    </source>
</evidence>
<evidence type="ECO:0000256" key="15">
    <source>
        <dbReference type="SAM" id="MobiDB-lite"/>
    </source>
</evidence>
<evidence type="ECO:0000256" key="13">
    <source>
        <dbReference type="ARBA" id="ARBA00023242"/>
    </source>
</evidence>
<comment type="similarity">
    <text evidence="2">Belongs to the SNF2/RAD54 helicase family.</text>
</comment>
<evidence type="ECO:0000256" key="1">
    <source>
        <dbReference type="ARBA" id="ARBA00004123"/>
    </source>
</evidence>
<evidence type="ECO:0000256" key="12">
    <source>
        <dbReference type="ARBA" id="ARBA00023204"/>
    </source>
</evidence>
<dbReference type="AlphaFoldDB" id="A0AAX4H4L4"/>
<dbReference type="GeneID" id="88171680"/>
<keyword evidence="10" id="KW-0862">Zinc</keyword>
<dbReference type="InterPro" id="IPR017907">
    <property type="entry name" value="Znf_RING_CS"/>
</dbReference>
<evidence type="ECO:0000256" key="8">
    <source>
        <dbReference type="ARBA" id="ARBA00022801"/>
    </source>
</evidence>
<protein>
    <recommendedName>
        <fullName evidence="3">DNA repair protein RAD5</fullName>
    </recommendedName>
</protein>
<dbReference type="SMART" id="SM00910">
    <property type="entry name" value="HIRAN"/>
    <property type="match status" value="1"/>
</dbReference>
<dbReference type="CDD" id="cd18008">
    <property type="entry name" value="DEXDc_SHPRH-like"/>
    <property type="match status" value="1"/>
</dbReference>
<feature type="domain" description="Helicase C-terminal" evidence="18">
    <location>
        <begin position="1010"/>
        <end position="1183"/>
    </location>
</feature>
<evidence type="ECO:0000259" key="16">
    <source>
        <dbReference type="PROSITE" id="PS50089"/>
    </source>
</evidence>
<dbReference type="InterPro" id="IPR000330">
    <property type="entry name" value="SNF2_N"/>
</dbReference>
<evidence type="ECO:0000259" key="18">
    <source>
        <dbReference type="PROSITE" id="PS51194"/>
    </source>
</evidence>
<gene>
    <name evidence="19" type="ORF">PUMCH_000611</name>
</gene>
<dbReference type="GO" id="GO:0003676">
    <property type="term" value="F:nucleic acid binding"/>
    <property type="evidence" value="ECO:0007669"/>
    <property type="project" value="InterPro"/>
</dbReference>
<dbReference type="InterPro" id="IPR050628">
    <property type="entry name" value="SNF2_RAD54_helicase_TF"/>
</dbReference>
<evidence type="ECO:0000256" key="2">
    <source>
        <dbReference type="ARBA" id="ARBA00007025"/>
    </source>
</evidence>
<dbReference type="Pfam" id="PF08797">
    <property type="entry name" value="HIRAN"/>
    <property type="match status" value="1"/>
</dbReference>
<evidence type="ECO:0000256" key="11">
    <source>
        <dbReference type="ARBA" id="ARBA00022840"/>
    </source>
</evidence>
<dbReference type="Gene3D" id="3.40.50.10810">
    <property type="entry name" value="Tandem AAA-ATPase domain"/>
    <property type="match status" value="1"/>
</dbReference>
<dbReference type="PROSITE" id="PS51192">
    <property type="entry name" value="HELICASE_ATP_BIND_1"/>
    <property type="match status" value="1"/>
</dbReference>
<dbReference type="CDD" id="cd18793">
    <property type="entry name" value="SF2_C_SNF"/>
    <property type="match status" value="1"/>
</dbReference>
<dbReference type="GO" id="GO:0005634">
    <property type="term" value="C:nucleus"/>
    <property type="evidence" value="ECO:0007669"/>
    <property type="project" value="UniProtKB-SubCell"/>
</dbReference>
<dbReference type="SUPFAM" id="SSF57850">
    <property type="entry name" value="RING/U-box"/>
    <property type="match status" value="1"/>
</dbReference>
<dbReference type="GO" id="GO:0016818">
    <property type="term" value="F:hydrolase activity, acting on acid anhydrides, in phosphorus-containing anhydrides"/>
    <property type="evidence" value="ECO:0007669"/>
    <property type="project" value="InterPro"/>
</dbReference>
<keyword evidence="4" id="KW-0479">Metal-binding</keyword>
<dbReference type="Pfam" id="PF00176">
    <property type="entry name" value="SNF2-rel_dom"/>
    <property type="match status" value="1"/>
</dbReference>
<keyword evidence="11" id="KW-0067">ATP-binding</keyword>
<accession>A0AAX4H4L4</accession>
<sequence length="1183" mass="136070">MVQKRRFFRVEPIVAPQLKELENDIPTLPKSDSKDASSDVRESDQLFVIDDDSDDQNYEDEGVVQEISPAPQPNRQNSRVPGTNGVNMAASNGSSESQAEASQNIPAELPNEPEASLSQIGQDLFHSQITTIIGDVPDLVVKYLHTKYFNQPNYLQLASNEYFNGIDVAKLERESKSGEEQTEEEREEARRSAEFDLIMNRMRKQSQIEVAEKQSRFWKRYIGTLDVVAWATRPFMGKLQYKEELEVKRLIPNKIKKLSFVASKFGDSSIIRLYTKAQNREIGRIPEDITRILAPLIDLDLAIFEATVVMETTKRLSTGDTFYIQIRCYLNNNTFADPTQLTESSSQDENSLKKRKLAKSGLSSFSTETEGETALRLKQKSILRLFEKLHLVPGNKPVEPSLNVLDDDTPPTTPAPEQQSATDELDLEQIKDFYTTNQLSDIYENLPDTTSPPASNFTMQLRQYQKQGLSWMLSREKESDLLEELSTPADEICPTQKRAAIRRLDDDVMNPLWSIFCWPTDPNNEPSANTADYFYANLYNGEFSTEKPLVKNFLKGGILADEMGLGKTILTLALIHSVPYELGSLTEGYRRFADKSTLIVVPMSLLSQWKNEFNRSNNNSNHSCYVYYGDLVQADLVSLLCNRKNNIPIVVLTTYGTVQNEWARINKLRDENGRLPLIGLFSVEFFRVVLDEGHTIRNRTTKTAKAIHELELRRRWVLSGTPVINRLDDIFSLVKFLRLEPWSNFSYWKTFVTLPFEQKKFNQTLDVVKSILQPIFLRRTKSMKQADGTPLVSLPEKEVVIEDVELSKRERFLYELYKSRAYNSFKEGLNSGELLRNYTQILTHILRLRQICCHSELVSTSSEMEETWGEELTEFNKTFEKEKFLLETYMKQVMFGLYNKVDIPGSECSICTQAPIAIGDLTITECGHQYCYHCLMEHIQFQTNTNNTDPLCPDCRHPISQYRLFKVRGVATSKKEVRFHTKEDIDDPQNLYPFQIYHHNPDESSAKIQALLRHLRELKENNPGQQAVVFSQFSTYLDIIENELRLCGLDDFIVYKFDGRLNLVEREKVLKLFTTGEKVGNKLVILLLSLKAGGVGLNLTCANRAFMMDPWWSPSVEDQAIDRVHRIGQNLNVKVVRFIVANSIENKMLRIQERKRMMGEAVEVEEEERRKQRIEEIKLLFDE</sequence>
<keyword evidence="7 14" id="KW-0863">Zinc-finger</keyword>
<dbReference type="PROSITE" id="PS51194">
    <property type="entry name" value="HELICASE_CTER"/>
    <property type="match status" value="1"/>
</dbReference>
<feature type="domain" description="Helicase ATP-binding" evidence="17">
    <location>
        <begin position="548"/>
        <end position="740"/>
    </location>
</feature>
<name>A0AAX4H4L4_9ASCO</name>
<dbReference type="SMART" id="SM00487">
    <property type="entry name" value="DEXDc"/>
    <property type="match status" value="1"/>
</dbReference>
<feature type="compositionally biased region" description="Basic and acidic residues" evidence="15">
    <location>
        <begin position="31"/>
        <end position="44"/>
    </location>
</feature>
<feature type="domain" description="RING-type" evidence="16">
    <location>
        <begin position="908"/>
        <end position="956"/>
    </location>
</feature>
<feature type="compositionally biased region" description="Acidic residues" evidence="15">
    <location>
        <begin position="49"/>
        <end position="63"/>
    </location>
</feature>
<dbReference type="InterPro" id="IPR013083">
    <property type="entry name" value="Znf_RING/FYVE/PHD"/>
</dbReference>
<evidence type="ECO:0000256" key="5">
    <source>
        <dbReference type="ARBA" id="ARBA00022741"/>
    </source>
</evidence>
<dbReference type="KEGG" id="asau:88171680"/>
<dbReference type="InterPro" id="IPR014001">
    <property type="entry name" value="Helicase_ATP-bd"/>
</dbReference>
<keyword evidence="12" id="KW-0234">DNA repair</keyword>
<keyword evidence="9" id="KW-0347">Helicase</keyword>
<dbReference type="PANTHER" id="PTHR45626:SF22">
    <property type="entry name" value="DNA REPAIR PROTEIN RAD5"/>
    <property type="match status" value="1"/>
</dbReference>